<reference evidence="2" key="1">
    <citation type="journal article" date="2014" name="Int. J. Syst. Evol. Microbiol.">
        <title>Complete genome sequence of Corynebacterium casei LMG S-19264T (=DSM 44701T), isolated from a smear-ripened cheese.</title>
        <authorList>
            <consortium name="US DOE Joint Genome Institute (JGI-PGF)"/>
            <person name="Walter F."/>
            <person name="Albersmeier A."/>
            <person name="Kalinowski J."/>
            <person name="Ruckert C."/>
        </authorList>
    </citation>
    <scope>NUCLEOTIDE SEQUENCE</scope>
    <source>
        <strain evidence="2">VKM B-2555</strain>
    </source>
</reference>
<dbReference type="InterPro" id="IPR014914">
    <property type="entry name" value="RES_dom"/>
</dbReference>
<comment type="caution">
    <text evidence="2">The sequence shown here is derived from an EMBL/GenBank/DDBJ whole genome shotgun (WGS) entry which is preliminary data.</text>
</comment>
<dbReference type="Pfam" id="PF08808">
    <property type="entry name" value="RES"/>
    <property type="match status" value="1"/>
</dbReference>
<feature type="domain" description="RES" evidence="1">
    <location>
        <begin position="161"/>
        <end position="316"/>
    </location>
</feature>
<reference evidence="2" key="2">
    <citation type="submission" date="2023-01" db="EMBL/GenBank/DDBJ databases">
        <authorList>
            <person name="Sun Q."/>
            <person name="Evtushenko L."/>
        </authorList>
    </citation>
    <scope>NUCLEOTIDE SEQUENCE</scope>
    <source>
        <strain evidence="2">VKM B-2555</strain>
    </source>
</reference>
<name>A0A9W6JI60_9HYPH</name>
<proteinExistence type="predicted"/>
<evidence type="ECO:0000313" key="3">
    <source>
        <dbReference type="Proteomes" id="UP001143364"/>
    </source>
</evidence>
<dbReference type="SMART" id="SM00953">
    <property type="entry name" value="RES"/>
    <property type="match status" value="1"/>
</dbReference>
<gene>
    <name evidence="2" type="ORF">GCM10008171_29110</name>
</gene>
<dbReference type="AlphaFoldDB" id="A0A9W6JI60"/>
<accession>A0A9W6JI60</accession>
<evidence type="ECO:0000313" key="2">
    <source>
        <dbReference type="EMBL" id="GLK77657.1"/>
    </source>
</evidence>
<dbReference type="EMBL" id="BSFK01000016">
    <property type="protein sequence ID" value="GLK77657.1"/>
    <property type="molecule type" value="Genomic_DNA"/>
</dbReference>
<sequence length="340" mass="39642">MQGGYDITVDDDDRTHHEQRGEGFKEILLEELGCDDDVLSSIVDQLPDVDWHDKSQGAETFYDDSINFESLAEIRRRDEADEAEYWYERRFQFQWEDFSEQVQYRQRFFDIKKPLDQLFGKPSEYDDGAVRPVYSLPVGQRLYRARLLGRDLTEEKLRSNAAAELGAPPREKAAAGRMNVEFIPAFYAAFSLETAVAEIRPGIGEEVAIGEFEVRTELKVFDFTAFARKRDEHWEQMIRHTRYDFIKQMEDMISKPVLPSDRQREYIPTQIVGEYLKRYFNCDAVIYKSAMMKDAEIDTRNIVIWNKGRLFVGEGAPLAYVGHEIKEVANVTYRLSGFPF</sequence>
<organism evidence="2 3">
    <name type="scientific">Methylopila jiangsuensis</name>
    <dbReference type="NCBI Taxonomy" id="586230"/>
    <lineage>
        <taxon>Bacteria</taxon>
        <taxon>Pseudomonadati</taxon>
        <taxon>Pseudomonadota</taxon>
        <taxon>Alphaproteobacteria</taxon>
        <taxon>Hyphomicrobiales</taxon>
        <taxon>Methylopilaceae</taxon>
        <taxon>Methylopila</taxon>
    </lineage>
</organism>
<dbReference type="Proteomes" id="UP001143364">
    <property type="component" value="Unassembled WGS sequence"/>
</dbReference>
<keyword evidence="3" id="KW-1185">Reference proteome</keyword>
<protein>
    <recommendedName>
        <fullName evidence="1">RES domain-containing protein</fullName>
    </recommendedName>
</protein>
<evidence type="ECO:0000259" key="1">
    <source>
        <dbReference type="SMART" id="SM00953"/>
    </source>
</evidence>